<evidence type="ECO:0000259" key="2">
    <source>
        <dbReference type="Pfam" id="PF02829"/>
    </source>
</evidence>
<feature type="binding site" evidence="1">
    <location>
        <position position="138"/>
    </location>
    <ligand>
        <name>Ni(2+)</name>
        <dbReference type="ChEBI" id="CHEBI:49786"/>
    </ligand>
</feature>
<dbReference type="Proteomes" id="UP000886750">
    <property type="component" value="Unassembled WGS sequence"/>
</dbReference>
<name>A0A9D1ZU12_9FIRM</name>
<dbReference type="PANTHER" id="PTHR40068:SF1">
    <property type="entry name" value="TRANSCRIPTION REPRESSOR NIAR-RELATED"/>
    <property type="match status" value="1"/>
</dbReference>
<accession>A0A9D1ZU12</accession>
<proteinExistence type="predicted"/>
<dbReference type="Pfam" id="PF02829">
    <property type="entry name" value="3H"/>
    <property type="match status" value="1"/>
</dbReference>
<dbReference type="Pfam" id="PF08279">
    <property type="entry name" value="HTH_11"/>
    <property type="match status" value="1"/>
</dbReference>
<protein>
    <submittedName>
        <fullName evidence="4">Transcription repressor NadR</fullName>
    </submittedName>
</protein>
<dbReference type="InterPro" id="IPR036388">
    <property type="entry name" value="WH-like_DNA-bd_sf"/>
</dbReference>
<organism evidence="4 5">
    <name type="scientific">Candidatus Borkfalkia excrementigallinarum</name>
    <dbReference type="NCBI Taxonomy" id="2838506"/>
    <lineage>
        <taxon>Bacteria</taxon>
        <taxon>Bacillati</taxon>
        <taxon>Bacillota</taxon>
        <taxon>Clostridia</taxon>
        <taxon>Christensenellales</taxon>
        <taxon>Christensenellaceae</taxon>
        <taxon>Candidatus Borkfalkia</taxon>
    </lineage>
</organism>
<dbReference type="PANTHER" id="PTHR40068">
    <property type="entry name" value="TRANSCRIPTION REPRESSOR NIAR-RELATED"/>
    <property type="match status" value="1"/>
</dbReference>
<dbReference type="EMBL" id="DXCQ01000021">
    <property type="protein sequence ID" value="HIY96457.1"/>
    <property type="molecule type" value="Genomic_DNA"/>
</dbReference>
<dbReference type="InterPro" id="IPR004173">
    <property type="entry name" value="3H_domain"/>
</dbReference>
<evidence type="ECO:0000259" key="3">
    <source>
        <dbReference type="Pfam" id="PF08279"/>
    </source>
</evidence>
<evidence type="ECO:0000256" key="1">
    <source>
        <dbReference type="PIRSR" id="PIRSR037847-1"/>
    </source>
</evidence>
<dbReference type="PIRSF" id="PIRSF037847">
    <property type="entry name" value="NiaR"/>
    <property type="match status" value="1"/>
</dbReference>
<dbReference type="GO" id="GO:0046872">
    <property type="term" value="F:metal ion binding"/>
    <property type="evidence" value="ECO:0007669"/>
    <property type="project" value="UniProtKB-KW"/>
</dbReference>
<evidence type="ECO:0000313" key="5">
    <source>
        <dbReference type="Proteomes" id="UP000886750"/>
    </source>
</evidence>
<keyword evidence="1" id="KW-0533">Nickel</keyword>
<dbReference type="Gene3D" id="1.10.10.10">
    <property type="entry name" value="Winged helix-like DNA-binding domain superfamily/Winged helix DNA-binding domain"/>
    <property type="match status" value="1"/>
</dbReference>
<dbReference type="InterPro" id="IPR013196">
    <property type="entry name" value="HTH_11"/>
</dbReference>
<dbReference type="AlphaFoldDB" id="A0A9D1ZU12"/>
<dbReference type="SUPFAM" id="SSF75500">
    <property type="entry name" value="Putative transcriptional regulator TM1602, C-terminal domain"/>
    <property type="match status" value="1"/>
</dbReference>
<dbReference type="Gene3D" id="3.30.1340.20">
    <property type="entry name" value="3H domain"/>
    <property type="match status" value="1"/>
</dbReference>
<sequence length="168" mass="18958">MNGEERRKKIREKLGKKPYPAAMLAQEMGVSRQVIVQDVALLRAEGADIVSTNRGYILPEKRCSRVFKVRHTDEEVREELYLVADLGGCVEDVYVWHKVYGKISAPMGIDSRREADAFVEKLKSGVSVPLKNITGGYHYHTVSADSEQTLDEIEKKLAARGFFVSRET</sequence>
<evidence type="ECO:0000313" key="4">
    <source>
        <dbReference type="EMBL" id="HIY96457.1"/>
    </source>
</evidence>
<keyword evidence="1" id="KW-0479">Metal-binding</keyword>
<feature type="domain" description="Helix-turn-helix type 11" evidence="3">
    <location>
        <begin position="6"/>
        <end position="57"/>
    </location>
</feature>
<feature type="binding site" evidence="1">
    <location>
        <position position="71"/>
    </location>
    <ligand>
        <name>Ni(2+)</name>
        <dbReference type="ChEBI" id="CHEBI:49786"/>
    </ligand>
</feature>
<dbReference type="InterPro" id="IPR036390">
    <property type="entry name" value="WH_DNA-bd_sf"/>
</dbReference>
<reference evidence="4" key="1">
    <citation type="journal article" date="2021" name="PeerJ">
        <title>Extensive microbial diversity within the chicken gut microbiome revealed by metagenomics and culture.</title>
        <authorList>
            <person name="Gilroy R."/>
            <person name="Ravi A."/>
            <person name="Getino M."/>
            <person name="Pursley I."/>
            <person name="Horton D.L."/>
            <person name="Alikhan N.F."/>
            <person name="Baker D."/>
            <person name="Gharbi K."/>
            <person name="Hall N."/>
            <person name="Watson M."/>
            <person name="Adriaenssens E.M."/>
            <person name="Foster-Nyarko E."/>
            <person name="Jarju S."/>
            <person name="Secka A."/>
            <person name="Antonio M."/>
            <person name="Oren A."/>
            <person name="Chaudhuri R.R."/>
            <person name="La Ragione R."/>
            <person name="Hildebrand F."/>
            <person name="Pallen M.J."/>
        </authorList>
    </citation>
    <scope>NUCLEOTIDE SEQUENCE</scope>
    <source>
        <strain evidence="4">1345</strain>
    </source>
</reference>
<feature type="binding site" evidence="1">
    <location>
        <position position="140"/>
    </location>
    <ligand>
        <name>Ni(2+)</name>
        <dbReference type="ChEBI" id="CHEBI:49786"/>
    </ligand>
</feature>
<dbReference type="InterPro" id="IPR035922">
    <property type="entry name" value="3H_dom_sf"/>
</dbReference>
<feature type="domain" description="3H" evidence="2">
    <location>
        <begin position="68"/>
        <end position="162"/>
    </location>
</feature>
<comment type="caution">
    <text evidence="4">The sequence shown here is derived from an EMBL/GenBank/DDBJ whole genome shotgun (WGS) entry which is preliminary data.</text>
</comment>
<reference evidence="4" key="2">
    <citation type="submission" date="2021-04" db="EMBL/GenBank/DDBJ databases">
        <authorList>
            <person name="Gilroy R."/>
        </authorList>
    </citation>
    <scope>NUCLEOTIDE SEQUENCE</scope>
    <source>
        <strain evidence="4">1345</strain>
    </source>
</reference>
<gene>
    <name evidence="4" type="ORF">H9729_02095</name>
</gene>
<dbReference type="SUPFAM" id="SSF46785">
    <property type="entry name" value="Winged helix' DNA-binding domain"/>
    <property type="match status" value="1"/>
</dbReference>
<dbReference type="InterPro" id="IPR026043">
    <property type="entry name" value="NadR"/>
</dbReference>
<feature type="binding site" evidence="1">
    <location>
        <position position="79"/>
    </location>
    <ligand>
        <name>Ni(2+)</name>
        <dbReference type="ChEBI" id="CHEBI:49786"/>
    </ligand>
</feature>